<keyword evidence="3" id="KW-0949">S-adenosyl-L-methionine</keyword>
<accession>A0A9W6L572</accession>
<dbReference type="InterPro" id="IPR029063">
    <property type="entry name" value="SAM-dependent_MTases_sf"/>
</dbReference>
<dbReference type="PANTHER" id="PTHR43464">
    <property type="entry name" value="METHYLTRANSFERASE"/>
    <property type="match status" value="1"/>
</dbReference>
<comment type="caution">
    <text evidence="6">The sequence shown here is derived from an EMBL/GenBank/DDBJ whole genome shotgun (WGS) entry which is preliminary data.</text>
</comment>
<evidence type="ECO:0000313" key="7">
    <source>
        <dbReference type="Proteomes" id="UP001143463"/>
    </source>
</evidence>
<dbReference type="SUPFAM" id="SSF53335">
    <property type="entry name" value="S-adenosyl-L-methionine-dependent methyltransferases"/>
    <property type="match status" value="1"/>
</dbReference>
<dbReference type="EMBL" id="BSFQ01000020">
    <property type="protein sequence ID" value="GLL13252.1"/>
    <property type="molecule type" value="Genomic_DNA"/>
</dbReference>
<feature type="compositionally biased region" description="Basic and acidic residues" evidence="4">
    <location>
        <begin position="1"/>
        <end position="13"/>
    </location>
</feature>
<reference evidence="6" key="2">
    <citation type="submission" date="2023-01" db="EMBL/GenBank/DDBJ databases">
        <authorList>
            <person name="Sun Q."/>
            <person name="Evtushenko L."/>
        </authorList>
    </citation>
    <scope>NUCLEOTIDE SEQUENCE</scope>
    <source>
        <strain evidence="6">VKM Ac-1069</strain>
    </source>
</reference>
<dbReference type="PANTHER" id="PTHR43464:SF19">
    <property type="entry name" value="UBIQUINONE BIOSYNTHESIS O-METHYLTRANSFERASE, MITOCHONDRIAL"/>
    <property type="match status" value="1"/>
</dbReference>
<dbReference type="Pfam" id="PF13649">
    <property type="entry name" value="Methyltransf_25"/>
    <property type="match status" value="1"/>
</dbReference>
<reference evidence="6" key="1">
    <citation type="journal article" date="2014" name="Int. J. Syst. Evol. Microbiol.">
        <title>Complete genome sequence of Corynebacterium casei LMG S-19264T (=DSM 44701T), isolated from a smear-ripened cheese.</title>
        <authorList>
            <consortium name="US DOE Joint Genome Institute (JGI-PGF)"/>
            <person name="Walter F."/>
            <person name="Albersmeier A."/>
            <person name="Kalinowski J."/>
            <person name="Ruckert C."/>
        </authorList>
    </citation>
    <scope>NUCLEOTIDE SEQUENCE</scope>
    <source>
        <strain evidence="6">VKM Ac-1069</strain>
    </source>
</reference>
<dbReference type="Gene3D" id="3.40.50.150">
    <property type="entry name" value="Vaccinia Virus protein VP39"/>
    <property type="match status" value="1"/>
</dbReference>
<dbReference type="InterPro" id="IPR041698">
    <property type="entry name" value="Methyltransf_25"/>
</dbReference>
<evidence type="ECO:0000256" key="1">
    <source>
        <dbReference type="ARBA" id="ARBA00022603"/>
    </source>
</evidence>
<keyword evidence="1 6" id="KW-0489">Methyltransferase</keyword>
<feature type="domain" description="Methyltransferase" evidence="5">
    <location>
        <begin position="53"/>
        <end position="140"/>
    </location>
</feature>
<evidence type="ECO:0000256" key="3">
    <source>
        <dbReference type="ARBA" id="ARBA00022691"/>
    </source>
</evidence>
<evidence type="ECO:0000259" key="5">
    <source>
        <dbReference type="Pfam" id="PF13649"/>
    </source>
</evidence>
<dbReference type="AlphaFoldDB" id="A0A9W6L572"/>
<keyword evidence="2" id="KW-0808">Transferase</keyword>
<evidence type="ECO:0000256" key="2">
    <source>
        <dbReference type="ARBA" id="ARBA00022679"/>
    </source>
</evidence>
<dbReference type="CDD" id="cd02440">
    <property type="entry name" value="AdoMet_MTases"/>
    <property type="match status" value="1"/>
</dbReference>
<sequence>MSATDRERWDARHAAVGAGTPMPPDGLRGRLGLLPGGSGPADRSGLSAGGRALDVACGRGAVAVWLAHQGFAVDAVDVSGAGLASARALAAAEGVRRVRFLEADLDAGLPVAGPYDLVVCQRYRDPALYPALAAALAPGGLLVLTVLSEVGDEGGRFRAVPGELVRAFPQLETVDHREGDGEATLLARRT</sequence>
<proteinExistence type="predicted"/>
<keyword evidence="7" id="KW-1185">Reference proteome</keyword>
<dbReference type="GO" id="GO:0008168">
    <property type="term" value="F:methyltransferase activity"/>
    <property type="evidence" value="ECO:0007669"/>
    <property type="project" value="UniProtKB-KW"/>
</dbReference>
<dbReference type="GO" id="GO:0032259">
    <property type="term" value="P:methylation"/>
    <property type="evidence" value="ECO:0007669"/>
    <property type="project" value="UniProtKB-KW"/>
</dbReference>
<name>A0A9W6L572_9PSEU</name>
<evidence type="ECO:0000256" key="4">
    <source>
        <dbReference type="SAM" id="MobiDB-lite"/>
    </source>
</evidence>
<dbReference type="Proteomes" id="UP001143463">
    <property type="component" value="Unassembled WGS sequence"/>
</dbReference>
<feature type="region of interest" description="Disordered" evidence="4">
    <location>
        <begin position="1"/>
        <end position="34"/>
    </location>
</feature>
<protein>
    <submittedName>
        <fullName evidence="6">SAM-dependent methyltransferase</fullName>
    </submittedName>
</protein>
<organism evidence="6 7">
    <name type="scientific">Pseudonocardia halophobica</name>
    <dbReference type="NCBI Taxonomy" id="29401"/>
    <lineage>
        <taxon>Bacteria</taxon>
        <taxon>Bacillati</taxon>
        <taxon>Actinomycetota</taxon>
        <taxon>Actinomycetes</taxon>
        <taxon>Pseudonocardiales</taxon>
        <taxon>Pseudonocardiaceae</taxon>
        <taxon>Pseudonocardia</taxon>
    </lineage>
</organism>
<dbReference type="RefSeq" id="WP_037044338.1">
    <property type="nucleotide sequence ID" value="NZ_BAAAUZ010000017.1"/>
</dbReference>
<evidence type="ECO:0000313" key="6">
    <source>
        <dbReference type="EMBL" id="GLL13252.1"/>
    </source>
</evidence>
<gene>
    <name evidence="6" type="ORF">GCM10017577_43950</name>
</gene>